<evidence type="ECO:0000256" key="3">
    <source>
        <dbReference type="PIRSR" id="PIRSR613078-3"/>
    </source>
</evidence>
<dbReference type="CDD" id="cd07067">
    <property type="entry name" value="HP_PGM_like"/>
    <property type="match status" value="1"/>
</dbReference>
<dbReference type="InterPro" id="IPR051710">
    <property type="entry name" value="Phosphatase_SH3-domain"/>
</dbReference>
<dbReference type="InterPro" id="IPR029033">
    <property type="entry name" value="His_PPase_superfam"/>
</dbReference>
<feature type="active site" description="Proton donor/acceptor" evidence="1">
    <location>
        <position position="102"/>
    </location>
</feature>
<accession>A0A9W6BTJ1</accession>
<dbReference type="Gene3D" id="3.40.50.1240">
    <property type="entry name" value="Phosphoglycerate mutase-like"/>
    <property type="match status" value="1"/>
</dbReference>
<evidence type="ECO:0000313" key="6">
    <source>
        <dbReference type="Proteomes" id="UP001165080"/>
    </source>
</evidence>
<evidence type="ECO:0000256" key="4">
    <source>
        <dbReference type="SAM" id="MobiDB-lite"/>
    </source>
</evidence>
<name>A0A9W6BTJ1_9CHLO</name>
<evidence type="ECO:0008006" key="7">
    <source>
        <dbReference type="Google" id="ProtNLM"/>
    </source>
</evidence>
<dbReference type="Pfam" id="PF00300">
    <property type="entry name" value="His_Phos_1"/>
    <property type="match status" value="1"/>
</dbReference>
<feature type="active site" description="Tele-phosphohistidine intermediate" evidence="1">
    <location>
        <position position="21"/>
    </location>
</feature>
<feature type="site" description="Transition state stabilizer" evidence="3">
    <location>
        <position position="187"/>
    </location>
</feature>
<dbReference type="Proteomes" id="UP001165080">
    <property type="component" value="Unassembled WGS sequence"/>
</dbReference>
<dbReference type="PANTHER" id="PTHR16469:SF27">
    <property type="entry name" value="UBIQUITIN-ASSOCIATED AND SH3 DOMAIN-CONTAINING BA-RELATED"/>
    <property type="match status" value="1"/>
</dbReference>
<dbReference type="SMART" id="SM00855">
    <property type="entry name" value="PGAM"/>
    <property type="match status" value="1"/>
</dbReference>
<reference evidence="5 6" key="1">
    <citation type="journal article" date="2023" name="Commun. Biol.">
        <title>Reorganization of the ancestral sex-determining regions during the evolution of trioecy in Pleodorina starrii.</title>
        <authorList>
            <person name="Takahashi K."/>
            <person name="Suzuki S."/>
            <person name="Kawai-Toyooka H."/>
            <person name="Yamamoto K."/>
            <person name="Hamaji T."/>
            <person name="Ootsuki R."/>
            <person name="Yamaguchi H."/>
            <person name="Kawachi M."/>
            <person name="Higashiyama T."/>
            <person name="Nozaki H."/>
        </authorList>
    </citation>
    <scope>NUCLEOTIDE SEQUENCE [LARGE SCALE GENOMIC DNA]</scope>
    <source>
        <strain evidence="5 6">NIES-4479</strain>
    </source>
</reference>
<evidence type="ECO:0000256" key="1">
    <source>
        <dbReference type="PIRSR" id="PIRSR613078-1"/>
    </source>
</evidence>
<dbReference type="AlphaFoldDB" id="A0A9W6BTJ1"/>
<organism evidence="5 6">
    <name type="scientific">Pleodorina starrii</name>
    <dbReference type="NCBI Taxonomy" id="330485"/>
    <lineage>
        <taxon>Eukaryota</taxon>
        <taxon>Viridiplantae</taxon>
        <taxon>Chlorophyta</taxon>
        <taxon>core chlorophytes</taxon>
        <taxon>Chlorophyceae</taxon>
        <taxon>CS clade</taxon>
        <taxon>Chlamydomonadales</taxon>
        <taxon>Volvocaceae</taxon>
        <taxon>Pleodorina</taxon>
    </lineage>
</organism>
<feature type="binding site" evidence="2">
    <location>
        <position position="111"/>
    </location>
    <ligand>
        <name>substrate</name>
    </ligand>
</feature>
<feature type="region of interest" description="Disordered" evidence="4">
    <location>
        <begin position="218"/>
        <end position="280"/>
    </location>
</feature>
<dbReference type="InterPro" id="IPR013078">
    <property type="entry name" value="His_Pase_superF_clade-1"/>
</dbReference>
<feature type="binding site" evidence="2">
    <location>
        <position position="75"/>
    </location>
    <ligand>
        <name>substrate</name>
    </ligand>
</feature>
<dbReference type="OrthoDB" id="414418at2759"/>
<protein>
    <recommendedName>
        <fullName evidence="7">Histidine phosphatase family protein</fullName>
    </recommendedName>
</protein>
<gene>
    <name evidence="5" type="primary">PLEST002601</name>
    <name evidence="5" type="ORF">PLESTB_001255200</name>
</gene>
<keyword evidence="6" id="KW-1185">Reference proteome</keyword>
<evidence type="ECO:0000313" key="5">
    <source>
        <dbReference type="EMBL" id="GLC57700.1"/>
    </source>
</evidence>
<sequence>MNETAGPKSSALPCGFIVMRHGRREDTDNPLWQVQARFPFDTPLSASGKEIMEAANRLKQAGRTIDVVYTSPFLRCLQTSEQLIRALGCENIPVFVHQGLSEVHSPHLLFKASRPSLSQRARYWLWRASYSSHSRPARQRFTRKARILDGSWPQVPESEYSATLRFRQVILELAAKHPGQQVLLVSHGKSVQVAHEALGCPQRVQQVGFAGFIACRPKSEQPQGQQQQGQGQDQQRPTEAGEQRQERAGEQGGDRTSGGVQWGDFGLDPQVPSFGVEFYT</sequence>
<dbReference type="PANTHER" id="PTHR16469">
    <property type="entry name" value="UBIQUITIN-ASSOCIATED AND SH3 DOMAIN-CONTAINING BA-RELATED"/>
    <property type="match status" value="1"/>
</dbReference>
<feature type="compositionally biased region" description="Low complexity" evidence="4">
    <location>
        <begin position="221"/>
        <end position="235"/>
    </location>
</feature>
<comment type="caution">
    <text evidence="5">The sequence shown here is derived from an EMBL/GenBank/DDBJ whole genome shotgun (WGS) entry which is preliminary data.</text>
</comment>
<proteinExistence type="predicted"/>
<evidence type="ECO:0000256" key="2">
    <source>
        <dbReference type="PIRSR" id="PIRSR613078-2"/>
    </source>
</evidence>
<dbReference type="EMBL" id="BRXU01000019">
    <property type="protein sequence ID" value="GLC57700.1"/>
    <property type="molecule type" value="Genomic_DNA"/>
</dbReference>
<dbReference type="SUPFAM" id="SSF53254">
    <property type="entry name" value="Phosphoglycerate mutase-like"/>
    <property type="match status" value="1"/>
</dbReference>
<feature type="compositionally biased region" description="Basic and acidic residues" evidence="4">
    <location>
        <begin position="239"/>
        <end position="253"/>
    </location>
</feature>